<dbReference type="InterPro" id="IPR050807">
    <property type="entry name" value="TransReg_Diox_bact_type"/>
</dbReference>
<name>A0A2T5PQT5_ECTOL</name>
<dbReference type="SMART" id="SM00530">
    <property type="entry name" value="HTH_XRE"/>
    <property type="match status" value="1"/>
</dbReference>
<dbReference type="AlphaFoldDB" id="A0A2T5PQT5"/>
<feature type="domain" description="HTH cro/C1-type" evidence="2">
    <location>
        <begin position="29"/>
        <end position="83"/>
    </location>
</feature>
<dbReference type="SUPFAM" id="SSF47413">
    <property type="entry name" value="lambda repressor-like DNA-binding domains"/>
    <property type="match status" value="1"/>
</dbReference>
<evidence type="ECO:0000259" key="2">
    <source>
        <dbReference type="PROSITE" id="PS50943"/>
    </source>
</evidence>
<dbReference type="Pfam" id="PF01381">
    <property type="entry name" value="HTH_3"/>
    <property type="match status" value="1"/>
</dbReference>
<evidence type="ECO:0000256" key="1">
    <source>
        <dbReference type="ARBA" id="ARBA00023125"/>
    </source>
</evidence>
<dbReference type="PANTHER" id="PTHR46797:SF1">
    <property type="entry name" value="METHYLPHOSPHONATE SYNTHASE"/>
    <property type="match status" value="1"/>
</dbReference>
<evidence type="ECO:0000313" key="4">
    <source>
        <dbReference type="Proteomes" id="UP000244052"/>
    </source>
</evidence>
<dbReference type="GO" id="GO:0005829">
    <property type="term" value="C:cytosol"/>
    <property type="evidence" value="ECO:0007669"/>
    <property type="project" value="TreeGrafter"/>
</dbReference>
<dbReference type="CDD" id="cd00093">
    <property type="entry name" value="HTH_XRE"/>
    <property type="match status" value="1"/>
</dbReference>
<protein>
    <submittedName>
        <fullName evidence="3">XRE family transcriptional regulator</fullName>
    </submittedName>
</protein>
<organism evidence="3 4">
    <name type="scientific">Ectopseudomonas oleovorans</name>
    <name type="common">Pseudomonas oleovorans</name>
    <dbReference type="NCBI Taxonomy" id="301"/>
    <lineage>
        <taxon>Bacteria</taxon>
        <taxon>Pseudomonadati</taxon>
        <taxon>Pseudomonadota</taxon>
        <taxon>Gammaproteobacteria</taxon>
        <taxon>Pseudomonadales</taxon>
        <taxon>Pseudomonadaceae</taxon>
        <taxon>Ectopseudomonas</taxon>
    </lineage>
</organism>
<dbReference type="GO" id="GO:0003677">
    <property type="term" value="F:DNA binding"/>
    <property type="evidence" value="ECO:0007669"/>
    <property type="project" value="UniProtKB-KW"/>
</dbReference>
<comment type="caution">
    <text evidence="3">The sequence shown here is derived from an EMBL/GenBank/DDBJ whole genome shotgun (WGS) entry which is preliminary data.</text>
</comment>
<dbReference type="Gene3D" id="1.10.260.40">
    <property type="entry name" value="lambda repressor-like DNA-binding domains"/>
    <property type="match status" value="1"/>
</dbReference>
<gene>
    <name evidence="3" type="ORF">DBO86_05325</name>
</gene>
<dbReference type="InterPro" id="IPR001387">
    <property type="entry name" value="Cro/C1-type_HTH"/>
</dbReference>
<sequence length="99" mass="10466">MQKPTIQPGRPSGTSTYESEPALAFGQAVRAARVAQGIAQDEFASRAGISRSHMGKIERGEHVPTLPLILKIAMALRISAAELMAATERYLGTGGNTDS</sequence>
<dbReference type="GO" id="GO:0003700">
    <property type="term" value="F:DNA-binding transcription factor activity"/>
    <property type="evidence" value="ECO:0007669"/>
    <property type="project" value="TreeGrafter"/>
</dbReference>
<dbReference type="Proteomes" id="UP000244052">
    <property type="component" value="Unassembled WGS sequence"/>
</dbReference>
<evidence type="ECO:0000313" key="3">
    <source>
        <dbReference type="EMBL" id="PTU80087.1"/>
    </source>
</evidence>
<accession>A0A2T5PQT5</accession>
<dbReference type="InterPro" id="IPR010982">
    <property type="entry name" value="Lambda_DNA-bd_dom_sf"/>
</dbReference>
<dbReference type="PANTHER" id="PTHR46797">
    <property type="entry name" value="HTH-TYPE TRANSCRIPTIONAL REGULATOR"/>
    <property type="match status" value="1"/>
</dbReference>
<dbReference type="EMBL" id="QASO01000031">
    <property type="protein sequence ID" value="PTU80087.1"/>
    <property type="molecule type" value="Genomic_DNA"/>
</dbReference>
<dbReference type="RefSeq" id="WP_071559761.1">
    <property type="nucleotide sequence ID" value="NZ_QASO01000031.1"/>
</dbReference>
<keyword evidence="1" id="KW-0238">DNA-binding</keyword>
<keyword evidence="4" id="KW-1185">Reference proteome</keyword>
<dbReference type="PROSITE" id="PS50943">
    <property type="entry name" value="HTH_CROC1"/>
    <property type="match status" value="1"/>
</dbReference>
<proteinExistence type="predicted"/>
<reference evidence="3 4" key="1">
    <citation type="submission" date="2018-04" db="EMBL/GenBank/DDBJ databases">
        <title>Pseudomonas sp. nov., isolated from mangrove soil.</title>
        <authorList>
            <person name="Chen C."/>
        </authorList>
    </citation>
    <scope>NUCLEOTIDE SEQUENCE [LARGE SCALE GENOMIC DNA]</scope>
    <source>
        <strain evidence="3 4">JCM 14246</strain>
    </source>
</reference>